<accession>X1KYT8</accession>
<evidence type="ECO:0000256" key="1">
    <source>
        <dbReference type="SAM" id="Phobius"/>
    </source>
</evidence>
<protein>
    <submittedName>
        <fullName evidence="2">Uncharacterized protein</fullName>
    </submittedName>
</protein>
<keyword evidence="1" id="KW-1133">Transmembrane helix</keyword>
<feature type="transmembrane region" description="Helical" evidence="1">
    <location>
        <begin position="35"/>
        <end position="57"/>
    </location>
</feature>
<keyword evidence="1" id="KW-0472">Membrane</keyword>
<name>X1KYT8_9ZZZZ</name>
<comment type="caution">
    <text evidence="2">The sequence shown here is derived from an EMBL/GenBank/DDBJ whole genome shotgun (WGS) entry which is preliminary data.</text>
</comment>
<keyword evidence="1" id="KW-0812">Transmembrane</keyword>
<dbReference type="EMBL" id="BARV01001661">
    <property type="protein sequence ID" value="GAH98805.1"/>
    <property type="molecule type" value="Genomic_DNA"/>
</dbReference>
<reference evidence="2" key="1">
    <citation type="journal article" date="2014" name="Front. Microbiol.">
        <title>High frequency of phylogenetically diverse reductive dehalogenase-homologous genes in deep subseafloor sedimentary metagenomes.</title>
        <authorList>
            <person name="Kawai M."/>
            <person name="Futagami T."/>
            <person name="Toyoda A."/>
            <person name="Takaki Y."/>
            <person name="Nishi S."/>
            <person name="Hori S."/>
            <person name="Arai W."/>
            <person name="Tsubouchi T."/>
            <person name="Morono Y."/>
            <person name="Uchiyama I."/>
            <person name="Ito T."/>
            <person name="Fujiyama A."/>
            <person name="Inagaki F."/>
            <person name="Takami H."/>
        </authorList>
    </citation>
    <scope>NUCLEOTIDE SEQUENCE</scope>
    <source>
        <strain evidence="2">Expedition CK06-06</strain>
    </source>
</reference>
<dbReference type="AlphaFoldDB" id="X1KYT8"/>
<gene>
    <name evidence="2" type="ORF">S06H3_04677</name>
</gene>
<sequence length="74" mass="8368">MDILVIIGLILAFINPVIGGVLVGYIVWLQEPVVGLQLIVLSFTMMSLYIIGFIVWVTRKLKKIEQRLELIEGK</sequence>
<evidence type="ECO:0000313" key="2">
    <source>
        <dbReference type="EMBL" id="GAH98805.1"/>
    </source>
</evidence>
<proteinExistence type="predicted"/>
<organism evidence="2">
    <name type="scientific">marine sediment metagenome</name>
    <dbReference type="NCBI Taxonomy" id="412755"/>
    <lineage>
        <taxon>unclassified sequences</taxon>
        <taxon>metagenomes</taxon>
        <taxon>ecological metagenomes</taxon>
    </lineage>
</organism>